<keyword evidence="2" id="KW-1185">Reference proteome</keyword>
<organism evidence="1 2">
    <name type="scientific">Armillaria ostoyae</name>
    <name type="common">Armillaria root rot fungus</name>
    <dbReference type="NCBI Taxonomy" id="47428"/>
    <lineage>
        <taxon>Eukaryota</taxon>
        <taxon>Fungi</taxon>
        <taxon>Dikarya</taxon>
        <taxon>Basidiomycota</taxon>
        <taxon>Agaricomycotina</taxon>
        <taxon>Agaricomycetes</taxon>
        <taxon>Agaricomycetidae</taxon>
        <taxon>Agaricales</taxon>
        <taxon>Marasmiineae</taxon>
        <taxon>Physalacriaceae</taxon>
        <taxon>Armillaria</taxon>
    </lineage>
</organism>
<proteinExistence type="predicted"/>
<evidence type="ECO:0008006" key="3">
    <source>
        <dbReference type="Google" id="ProtNLM"/>
    </source>
</evidence>
<protein>
    <recommendedName>
        <fullName evidence="3">BTB domain-containing protein</fullName>
    </recommendedName>
</protein>
<evidence type="ECO:0000313" key="2">
    <source>
        <dbReference type="Proteomes" id="UP000219338"/>
    </source>
</evidence>
<dbReference type="EMBL" id="FUEG01000001">
    <property type="protein sequence ID" value="SJK98054.1"/>
    <property type="molecule type" value="Genomic_DNA"/>
</dbReference>
<sequence>MLSLPQGQAATAEGQSRENPIILPVTERDFRTLLCVLYPLVVPKSPSFNKEELISLLKLSKLWVMKHIREYAVEKIEEILDLIDAVERITLGREYSVEGWLRSGYMALAAHYQVVSVEDARVIGWESALLLGHVREETYASLARSRTGRVMFSEDDVEAGVEKKFKEEFQDVRKFKSTFPPVSRPPLPGYHRNAIVIPRGILCPSRMAWYKAFRPNRKG</sequence>
<name>A0A284QNL3_ARMOS</name>
<gene>
    <name evidence="1" type="ORF">ARMOST_01311</name>
</gene>
<dbReference type="STRING" id="47428.A0A284QNL3"/>
<dbReference type="OMA" id="KHIREYA"/>
<accession>A0A284QNL3</accession>
<reference evidence="2" key="1">
    <citation type="journal article" date="2017" name="Nat. Ecol. Evol.">
        <title>Genome expansion and lineage-specific genetic innovations in the forest pathogenic fungi Armillaria.</title>
        <authorList>
            <person name="Sipos G."/>
            <person name="Prasanna A.N."/>
            <person name="Walter M.C."/>
            <person name="O'Connor E."/>
            <person name="Balint B."/>
            <person name="Krizsan K."/>
            <person name="Kiss B."/>
            <person name="Hess J."/>
            <person name="Varga T."/>
            <person name="Slot J."/>
            <person name="Riley R."/>
            <person name="Boka B."/>
            <person name="Rigling D."/>
            <person name="Barry K."/>
            <person name="Lee J."/>
            <person name="Mihaltcheva S."/>
            <person name="LaButti K."/>
            <person name="Lipzen A."/>
            <person name="Waldron R."/>
            <person name="Moloney N.M."/>
            <person name="Sperisen C."/>
            <person name="Kredics L."/>
            <person name="Vagvoelgyi C."/>
            <person name="Patrignani A."/>
            <person name="Fitzpatrick D."/>
            <person name="Nagy I."/>
            <person name="Doyle S."/>
            <person name="Anderson J.B."/>
            <person name="Grigoriev I.V."/>
            <person name="Gueldener U."/>
            <person name="Muensterkoetter M."/>
            <person name="Nagy L.G."/>
        </authorList>
    </citation>
    <scope>NUCLEOTIDE SEQUENCE [LARGE SCALE GENOMIC DNA]</scope>
    <source>
        <strain evidence="2">C18/9</strain>
    </source>
</reference>
<dbReference type="Proteomes" id="UP000219338">
    <property type="component" value="Unassembled WGS sequence"/>
</dbReference>
<evidence type="ECO:0000313" key="1">
    <source>
        <dbReference type="EMBL" id="SJK98054.1"/>
    </source>
</evidence>
<dbReference type="AlphaFoldDB" id="A0A284QNL3"/>
<dbReference type="OrthoDB" id="3199068at2759"/>